<sequence length="697" mass="78762">MSIPESWRAAMTCRPLIPTLLLALNLPAAQAEETAQAEDAAATSPSPVIEEVYVLGEVEQPQVIQTQRLVKVAGAGNDPLKAIGSLPGVTFANNNPEPAVRGSSPEDNLYIVDFLPVGYVFHNDGSSILNDNTLDTFNLDSAAFPANYNNANGAIIEASSRDVMDTQQGIIDLSLLRAGLFVESGTNTEYGSRGGFFSARQSLFQYYIENFLDDEEFEFTVVPEFYDYQGRYQWQLDHDQISLQMLGARDKAGLLFDEDSDEVKKDPELAGGIDVNQQFHSLGVVWDHQFESGLSSRVGTYNLQQKLRLKLGNSNHINIHSDDIGLRSEFSHAISPEHELGWGLQTEHRTVTSTGVLSLNPCDEYQPDCKLSGGAEEILLQDEFIIRSLNLFISDRWQATEQLTLTPGLLYASDDFTDQRYLEPKLQSSYQATDAWEFHANYGRYHKLPDNLYPYSPSAGNPDLVQPQSTHYELGSQHQLTDLWDINLDVYYKDMKNLVIARPSDDYYPDLNEAEYLQLPRFSNNANGRAFGAELLINKNSGERWDGWMSLAWSRTFRYNELTNTHFRYSYDQPVILNLVANYQWNEHWTLGLKWRAQSGQLITPVTGATYDDSLGAWEPSYGDLNSQRLPFQHNLDLRAERSIRLLNRPADFYIDLINVYGQNNVVGYDYNADYSDYDEVTGLPTLFSVGLKMYLL</sequence>
<keyword evidence="7" id="KW-0798">TonB box</keyword>
<comment type="caution">
    <text evidence="13">The sequence shown here is derived from an EMBL/GenBank/DDBJ whole genome shotgun (WGS) entry which is preliminary data.</text>
</comment>
<keyword evidence="4" id="KW-1134">Transmembrane beta strand</keyword>
<organism evidence="13 14">
    <name type="scientific">Parathalassolituus penaei</name>
    <dbReference type="NCBI Taxonomy" id="2997323"/>
    <lineage>
        <taxon>Bacteria</taxon>
        <taxon>Pseudomonadati</taxon>
        <taxon>Pseudomonadota</taxon>
        <taxon>Gammaproteobacteria</taxon>
        <taxon>Oceanospirillales</taxon>
        <taxon>Oceanospirillaceae</taxon>
        <taxon>Parathalassolituus</taxon>
    </lineage>
</organism>
<evidence type="ECO:0000256" key="4">
    <source>
        <dbReference type="ARBA" id="ARBA00022452"/>
    </source>
</evidence>
<evidence type="ECO:0000256" key="11">
    <source>
        <dbReference type="SAM" id="SignalP"/>
    </source>
</evidence>
<evidence type="ECO:0000256" key="5">
    <source>
        <dbReference type="ARBA" id="ARBA00022692"/>
    </source>
</evidence>
<keyword evidence="9" id="KW-0675">Receptor</keyword>
<evidence type="ECO:0000259" key="12">
    <source>
        <dbReference type="Pfam" id="PF00593"/>
    </source>
</evidence>
<dbReference type="AlphaFoldDB" id="A0A9X3IV02"/>
<dbReference type="InterPro" id="IPR039426">
    <property type="entry name" value="TonB-dep_rcpt-like"/>
</dbReference>
<dbReference type="PANTHER" id="PTHR30069:SF29">
    <property type="entry name" value="HEMOGLOBIN AND HEMOGLOBIN-HAPTOGLOBIN-BINDING PROTEIN 1-RELATED"/>
    <property type="match status" value="1"/>
</dbReference>
<dbReference type="InterPro" id="IPR036942">
    <property type="entry name" value="Beta-barrel_TonB_sf"/>
</dbReference>
<keyword evidence="5" id="KW-0812">Transmembrane</keyword>
<evidence type="ECO:0000313" key="14">
    <source>
        <dbReference type="Proteomes" id="UP001150830"/>
    </source>
</evidence>
<keyword evidence="10" id="KW-0998">Cell outer membrane</keyword>
<keyword evidence="14" id="KW-1185">Reference proteome</keyword>
<feature type="signal peptide" evidence="11">
    <location>
        <begin position="1"/>
        <end position="31"/>
    </location>
</feature>
<protein>
    <recommendedName>
        <fullName evidence="12">TonB-dependent receptor-like beta-barrel domain-containing protein</fullName>
    </recommendedName>
</protein>
<evidence type="ECO:0000256" key="8">
    <source>
        <dbReference type="ARBA" id="ARBA00023136"/>
    </source>
</evidence>
<evidence type="ECO:0000256" key="1">
    <source>
        <dbReference type="ARBA" id="ARBA00004571"/>
    </source>
</evidence>
<evidence type="ECO:0000256" key="9">
    <source>
        <dbReference type="ARBA" id="ARBA00023170"/>
    </source>
</evidence>
<keyword evidence="8" id="KW-0472">Membrane</keyword>
<gene>
    <name evidence="13" type="ORF">OUO13_16215</name>
</gene>
<evidence type="ECO:0000313" key="13">
    <source>
        <dbReference type="EMBL" id="MCY0966728.1"/>
    </source>
</evidence>
<dbReference type="EMBL" id="JAPNOA010000056">
    <property type="protein sequence ID" value="MCY0966728.1"/>
    <property type="molecule type" value="Genomic_DNA"/>
</dbReference>
<evidence type="ECO:0000256" key="7">
    <source>
        <dbReference type="ARBA" id="ARBA00023077"/>
    </source>
</evidence>
<accession>A0A9X3IV02</accession>
<evidence type="ECO:0000256" key="10">
    <source>
        <dbReference type="ARBA" id="ARBA00023237"/>
    </source>
</evidence>
<dbReference type="Gene3D" id="2.40.170.20">
    <property type="entry name" value="TonB-dependent receptor, beta-barrel domain"/>
    <property type="match status" value="1"/>
</dbReference>
<evidence type="ECO:0000256" key="3">
    <source>
        <dbReference type="ARBA" id="ARBA00022448"/>
    </source>
</evidence>
<evidence type="ECO:0000256" key="2">
    <source>
        <dbReference type="ARBA" id="ARBA00008143"/>
    </source>
</evidence>
<dbReference type="PANTHER" id="PTHR30069">
    <property type="entry name" value="TONB-DEPENDENT OUTER MEMBRANE RECEPTOR"/>
    <property type="match status" value="1"/>
</dbReference>
<reference evidence="13" key="1">
    <citation type="submission" date="2022-11" db="EMBL/GenBank/DDBJ databases">
        <title>Parathalassolutuus dongxingensis gen. nov., sp. nov., a novel member of family Oceanospirillaceae isolated from a coastal shrimp pond in Guangxi, China.</title>
        <authorList>
            <person name="Chen H."/>
        </authorList>
    </citation>
    <scope>NUCLEOTIDE SEQUENCE</scope>
    <source>
        <strain evidence="13">G-43</strain>
    </source>
</reference>
<dbReference type="SUPFAM" id="SSF56935">
    <property type="entry name" value="Porins"/>
    <property type="match status" value="1"/>
</dbReference>
<dbReference type="RefSeq" id="WP_283174926.1">
    <property type="nucleotide sequence ID" value="NZ_JAPNOA010000056.1"/>
</dbReference>
<keyword evidence="6 11" id="KW-0732">Signal</keyword>
<dbReference type="Proteomes" id="UP001150830">
    <property type="component" value="Unassembled WGS sequence"/>
</dbReference>
<feature type="chain" id="PRO_5040832291" description="TonB-dependent receptor-like beta-barrel domain-containing protein" evidence="11">
    <location>
        <begin position="32"/>
        <end position="697"/>
    </location>
</feature>
<proteinExistence type="inferred from homology"/>
<evidence type="ECO:0000256" key="6">
    <source>
        <dbReference type="ARBA" id="ARBA00022729"/>
    </source>
</evidence>
<dbReference type="GO" id="GO:0015344">
    <property type="term" value="F:siderophore uptake transmembrane transporter activity"/>
    <property type="evidence" value="ECO:0007669"/>
    <property type="project" value="TreeGrafter"/>
</dbReference>
<name>A0A9X3IV02_9GAMM</name>
<dbReference type="GO" id="GO:0009279">
    <property type="term" value="C:cell outer membrane"/>
    <property type="evidence" value="ECO:0007669"/>
    <property type="project" value="UniProtKB-SubCell"/>
</dbReference>
<keyword evidence="3" id="KW-0813">Transport</keyword>
<dbReference type="Pfam" id="PF00593">
    <property type="entry name" value="TonB_dep_Rec_b-barrel"/>
    <property type="match status" value="1"/>
</dbReference>
<comment type="similarity">
    <text evidence="2">Belongs to the TonB-dependent receptor family. Hemoglobin/haptoglobin binding protein subfamily.</text>
</comment>
<comment type="subcellular location">
    <subcellularLocation>
        <location evidence="1">Cell outer membrane</location>
        <topology evidence="1">Multi-pass membrane protein</topology>
    </subcellularLocation>
</comment>
<feature type="domain" description="TonB-dependent receptor-like beta-barrel" evidence="12">
    <location>
        <begin position="272"/>
        <end position="640"/>
    </location>
</feature>
<dbReference type="InterPro" id="IPR000531">
    <property type="entry name" value="Beta-barrel_TonB"/>
</dbReference>
<dbReference type="GO" id="GO:0044718">
    <property type="term" value="P:siderophore transmembrane transport"/>
    <property type="evidence" value="ECO:0007669"/>
    <property type="project" value="TreeGrafter"/>
</dbReference>